<sequence>MRGRGDDGRIRLSAAVLLYGGAMRVFCWQQLIVWVEDNTRHNTFLIGNNRTFNYLLGFCRLPIVLSSAIHSHPSAIATCCNPVWTNNTLSTYTYHRAMAYDPGDLPYLAPRPPP</sequence>
<reference evidence="1 2" key="1">
    <citation type="submission" date="2019-02" db="EMBL/GenBank/DDBJ databases">
        <title>Genome sequencing of the rare red list fungi Dentipellis fragilis.</title>
        <authorList>
            <person name="Buettner E."/>
            <person name="Kellner H."/>
        </authorList>
    </citation>
    <scope>NUCLEOTIDE SEQUENCE [LARGE SCALE GENOMIC DNA]</scope>
    <source>
        <strain evidence="1 2">DSM 105465</strain>
    </source>
</reference>
<evidence type="ECO:0000313" key="2">
    <source>
        <dbReference type="Proteomes" id="UP000298327"/>
    </source>
</evidence>
<organism evidence="1 2">
    <name type="scientific">Dentipellis fragilis</name>
    <dbReference type="NCBI Taxonomy" id="205917"/>
    <lineage>
        <taxon>Eukaryota</taxon>
        <taxon>Fungi</taxon>
        <taxon>Dikarya</taxon>
        <taxon>Basidiomycota</taxon>
        <taxon>Agaricomycotina</taxon>
        <taxon>Agaricomycetes</taxon>
        <taxon>Russulales</taxon>
        <taxon>Hericiaceae</taxon>
        <taxon>Dentipellis</taxon>
    </lineage>
</organism>
<evidence type="ECO:0000313" key="1">
    <source>
        <dbReference type="EMBL" id="TFY68667.1"/>
    </source>
</evidence>
<proteinExistence type="predicted"/>
<accession>A0A4Y9Z3U5</accession>
<protein>
    <submittedName>
        <fullName evidence="1">Uncharacterized protein</fullName>
    </submittedName>
</protein>
<dbReference type="Proteomes" id="UP000298327">
    <property type="component" value="Unassembled WGS sequence"/>
</dbReference>
<comment type="caution">
    <text evidence="1">The sequence shown here is derived from an EMBL/GenBank/DDBJ whole genome shotgun (WGS) entry which is preliminary data.</text>
</comment>
<dbReference type="AlphaFoldDB" id="A0A4Y9Z3U5"/>
<gene>
    <name evidence="1" type="ORF">EVG20_g3468</name>
</gene>
<dbReference type="EMBL" id="SEOQ01000156">
    <property type="protein sequence ID" value="TFY68667.1"/>
    <property type="molecule type" value="Genomic_DNA"/>
</dbReference>
<name>A0A4Y9Z3U5_9AGAM</name>
<keyword evidence="2" id="KW-1185">Reference proteome</keyword>